<dbReference type="EC" id="4.1.2.13" evidence="4"/>
<proteinExistence type="inferred from homology"/>
<dbReference type="PANTHER" id="PTHR11627">
    <property type="entry name" value="FRUCTOSE-BISPHOSPHATE ALDOLASE"/>
    <property type="match status" value="1"/>
</dbReference>
<organism evidence="7 8">
    <name type="scientific">Acer saccharum</name>
    <name type="common">Sugar maple</name>
    <dbReference type="NCBI Taxonomy" id="4024"/>
    <lineage>
        <taxon>Eukaryota</taxon>
        <taxon>Viridiplantae</taxon>
        <taxon>Streptophyta</taxon>
        <taxon>Embryophyta</taxon>
        <taxon>Tracheophyta</taxon>
        <taxon>Spermatophyta</taxon>
        <taxon>Magnoliopsida</taxon>
        <taxon>eudicotyledons</taxon>
        <taxon>Gunneridae</taxon>
        <taxon>Pentapetalae</taxon>
        <taxon>rosids</taxon>
        <taxon>malvids</taxon>
        <taxon>Sapindales</taxon>
        <taxon>Sapindaceae</taxon>
        <taxon>Hippocastanoideae</taxon>
        <taxon>Acereae</taxon>
        <taxon>Acer</taxon>
    </lineage>
</organism>
<dbReference type="InterPro" id="IPR000741">
    <property type="entry name" value="FBA_I"/>
</dbReference>
<keyword evidence="6" id="KW-0456">Lyase</keyword>
<dbReference type="SUPFAM" id="SSF51569">
    <property type="entry name" value="Aldolase"/>
    <property type="match status" value="1"/>
</dbReference>
<evidence type="ECO:0000313" key="7">
    <source>
        <dbReference type="EMBL" id="KAK0600757.1"/>
    </source>
</evidence>
<evidence type="ECO:0000256" key="2">
    <source>
        <dbReference type="ARBA" id="ARBA00004714"/>
    </source>
</evidence>
<dbReference type="EMBL" id="JAUESC010000003">
    <property type="protein sequence ID" value="KAK0600757.1"/>
    <property type="molecule type" value="Genomic_DNA"/>
</dbReference>
<dbReference type="Gene3D" id="3.20.20.70">
    <property type="entry name" value="Aldolase class I"/>
    <property type="match status" value="1"/>
</dbReference>
<dbReference type="Proteomes" id="UP001168877">
    <property type="component" value="Unassembled WGS sequence"/>
</dbReference>
<comment type="catalytic activity">
    <reaction evidence="1">
        <text>beta-D-fructose 1,6-bisphosphate = D-glyceraldehyde 3-phosphate + dihydroxyacetone phosphate</text>
        <dbReference type="Rhea" id="RHEA:14729"/>
        <dbReference type="ChEBI" id="CHEBI:32966"/>
        <dbReference type="ChEBI" id="CHEBI:57642"/>
        <dbReference type="ChEBI" id="CHEBI:59776"/>
        <dbReference type="EC" id="4.1.2.13"/>
    </reaction>
</comment>
<protein>
    <recommendedName>
        <fullName evidence="4">fructose-bisphosphate aldolase</fullName>
        <ecNumber evidence="4">4.1.2.13</ecNumber>
    </recommendedName>
</protein>
<comment type="similarity">
    <text evidence="3">Belongs to the class I fructose-bisphosphate aldolase family.</text>
</comment>
<comment type="caution">
    <text evidence="7">The sequence shown here is derived from an EMBL/GenBank/DDBJ whole genome shotgun (WGS) entry which is preliminary data.</text>
</comment>
<dbReference type="GO" id="GO:0004332">
    <property type="term" value="F:fructose-bisphosphate aldolase activity"/>
    <property type="evidence" value="ECO:0007669"/>
    <property type="project" value="UniProtKB-EC"/>
</dbReference>
<gene>
    <name evidence="7" type="ORF">LWI29_018124</name>
</gene>
<reference evidence="7" key="1">
    <citation type="journal article" date="2022" name="Plant J.">
        <title>Strategies of tolerance reflected in two North American maple genomes.</title>
        <authorList>
            <person name="McEvoy S.L."/>
            <person name="Sezen U.U."/>
            <person name="Trouern-Trend A."/>
            <person name="McMahon S.M."/>
            <person name="Schaberg P.G."/>
            <person name="Yang J."/>
            <person name="Wegrzyn J.L."/>
            <person name="Swenson N.G."/>
        </authorList>
    </citation>
    <scope>NUCLEOTIDE SEQUENCE</scope>
    <source>
        <strain evidence="7">NS2018</strain>
    </source>
</reference>
<dbReference type="Pfam" id="PF00274">
    <property type="entry name" value="Glycolytic"/>
    <property type="match status" value="1"/>
</dbReference>
<sequence length="93" mass="10170">MTCGAVSETVLAAVYKALNELFLVALEVLAEYTVTAIHRTVPPVVPGIVFLSGRQSKEEATMNLDAMNKLEVLKPWTLAFSFVQALQQCTLKT</sequence>
<dbReference type="AlphaFoldDB" id="A0AA39SVR0"/>
<dbReference type="GO" id="GO:0006096">
    <property type="term" value="P:glycolytic process"/>
    <property type="evidence" value="ECO:0007669"/>
    <property type="project" value="UniProtKB-KW"/>
</dbReference>
<evidence type="ECO:0000313" key="8">
    <source>
        <dbReference type="Proteomes" id="UP001168877"/>
    </source>
</evidence>
<reference evidence="7" key="2">
    <citation type="submission" date="2023-06" db="EMBL/GenBank/DDBJ databases">
        <authorList>
            <person name="Swenson N.G."/>
            <person name="Wegrzyn J.L."/>
            <person name="Mcevoy S.L."/>
        </authorList>
    </citation>
    <scope>NUCLEOTIDE SEQUENCE</scope>
    <source>
        <strain evidence="7">NS2018</strain>
        <tissue evidence="7">Leaf</tissue>
    </source>
</reference>
<comment type="pathway">
    <text evidence="2">Carbohydrate degradation; glycolysis; D-glyceraldehyde 3-phosphate and glycerone phosphate from D-glucose: step 4/4.</text>
</comment>
<keyword evidence="5" id="KW-0324">Glycolysis</keyword>
<dbReference type="InterPro" id="IPR013785">
    <property type="entry name" value="Aldolase_TIM"/>
</dbReference>
<name>A0AA39SVR0_ACESA</name>
<evidence type="ECO:0000256" key="3">
    <source>
        <dbReference type="ARBA" id="ARBA00010387"/>
    </source>
</evidence>
<evidence type="ECO:0000256" key="1">
    <source>
        <dbReference type="ARBA" id="ARBA00000441"/>
    </source>
</evidence>
<keyword evidence="8" id="KW-1185">Reference proteome</keyword>
<accession>A0AA39SVR0</accession>
<evidence type="ECO:0000256" key="5">
    <source>
        <dbReference type="ARBA" id="ARBA00023152"/>
    </source>
</evidence>
<evidence type="ECO:0000256" key="4">
    <source>
        <dbReference type="ARBA" id="ARBA00013068"/>
    </source>
</evidence>
<evidence type="ECO:0000256" key="6">
    <source>
        <dbReference type="ARBA" id="ARBA00023239"/>
    </source>
</evidence>